<gene>
    <name evidence="3" type="ordered locus">SGRA_1465</name>
</gene>
<dbReference type="PANTHER" id="PTHR43428">
    <property type="entry name" value="ARSENATE REDUCTASE"/>
    <property type="match status" value="1"/>
</dbReference>
<protein>
    <submittedName>
        <fullName evidence="3">Arsenate reductase</fullName>
    </submittedName>
</protein>
<evidence type="ECO:0000256" key="1">
    <source>
        <dbReference type="ARBA" id="ARBA00022849"/>
    </source>
</evidence>
<sequence>MSIYPKLLQQIEQLEKEVRYYPPDRFASIIAALRAAPKGSQLYFVCRHNSRRSQFAEFWAHLFNHYFGLNFQIHSAGTAAGPLAPQTTASLQQLGFSLSQGQLYWAEGKGSPLESKLWAIDEQTEMPIYAFMLCSEVEADCPYLPEAYQRFSLPYEDPSKVDGQDRAAFVYRQRAEEIGRDLFYIFSKCSQNEISR</sequence>
<keyword evidence="1" id="KW-0059">Arsenical resistance</keyword>
<accession>H6L7X9</accession>
<dbReference type="InterPro" id="IPR036196">
    <property type="entry name" value="Ptyr_pPase_sf"/>
</dbReference>
<dbReference type="HOGENOM" id="CLU_093779_0_0_10"/>
<dbReference type="EMBL" id="CP002831">
    <property type="protein sequence ID" value="AFC24200.1"/>
    <property type="molecule type" value="Genomic_DNA"/>
</dbReference>
<dbReference type="OrthoDB" id="9793058at2"/>
<dbReference type="KEGG" id="sgn:SGRA_1465"/>
<dbReference type="Gene3D" id="3.40.50.2300">
    <property type="match status" value="1"/>
</dbReference>
<dbReference type="SUPFAM" id="SSF52788">
    <property type="entry name" value="Phosphotyrosine protein phosphatases I"/>
    <property type="match status" value="1"/>
</dbReference>
<dbReference type="STRING" id="984262.SGRA_1465"/>
<dbReference type="PANTHER" id="PTHR43428:SF1">
    <property type="entry name" value="ARSENATE REDUCTASE"/>
    <property type="match status" value="1"/>
</dbReference>
<dbReference type="InterPro" id="IPR023485">
    <property type="entry name" value="Ptyr_pPase"/>
</dbReference>
<dbReference type="GO" id="GO:0046685">
    <property type="term" value="P:response to arsenic-containing substance"/>
    <property type="evidence" value="ECO:0007669"/>
    <property type="project" value="UniProtKB-KW"/>
</dbReference>
<evidence type="ECO:0000313" key="4">
    <source>
        <dbReference type="Proteomes" id="UP000007519"/>
    </source>
</evidence>
<dbReference type="eggNOG" id="COG0394">
    <property type="taxonomic scope" value="Bacteria"/>
</dbReference>
<proteinExistence type="predicted"/>
<dbReference type="AlphaFoldDB" id="H6L7X9"/>
<name>H6L7X9_SAPGL</name>
<evidence type="ECO:0000313" key="3">
    <source>
        <dbReference type="EMBL" id="AFC24200.1"/>
    </source>
</evidence>
<keyword evidence="4" id="KW-1185">Reference proteome</keyword>
<dbReference type="RefSeq" id="WP_015691836.1">
    <property type="nucleotide sequence ID" value="NC_016940.1"/>
</dbReference>
<organism evidence="3 4">
    <name type="scientific">Saprospira grandis (strain Lewin)</name>
    <dbReference type="NCBI Taxonomy" id="984262"/>
    <lineage>
        <taxon>Bacteria</taxon>
        <taxon>Pseudomonadati</taxon>
        <taxon>Bacteroidota</taxon>
        <taxon>Saprospiria</taxon>
        <taxon>Saprospirales</taxon>
        <taxon>Saprospiraceae</taxon>
        <taxon>Saprospira</taxon>
    </lineage>
</organism>
<reference evidence="3 4" key="1">
    <citation type="journal article" date="2012" name="Stand. Genomic Sci.">
        <title>Complete genome sequencing and analysis of Saprospira grandis str. Lewin, a predatory marine bacterium.</title>
        <authorList>
            <person name="Saw J.H."/>
            <person name="Yuryev A."/>
            <person name="Kanbe M."/>
            <person name="Hou S."/>
            <person name="Young A.G."/>
            <person name="Aizawa S."/>
            <person name="Alam M."/>
        </authorList>
    </citation>
    <scope>NUCLEOTIDE SEQUENCE [LARGE SCALE GENOMIC DNA]</scope>
    <source>
        <strain evidence="3 4">Lewin</strain>
    </source>
</reference>
<dbReference type="SMART" id="SM00226">
    <property type="entry name" value="LMWPc"/>
    <property type="match status" value="1"/>
</dbReference>
<feature type="domain" description="Phosphotyrosine protein phosphatase I" evidence="2">
    <location>
        <begin position="40"/>
        <end position="185"/>
    </location>
</feature>
<dbReference type="Proteomes" id="UP000007519">
    <property type="component" value="Chromosome"/>
</dbReference>
<evidence type="ECO:0000259" key="2">
    <source>
        <dbReference type="SMART" id="SM00226"/>
    </source>
</evidence>